<dbReference type="PANTHER" id="PTHR44169:SF6">
    <property type="entry name" value="NADPH-DEPENDENT 1-ACYLDIHYDROXYACETONE PHOSPHATE REDUCTASE"/>
    <property type="match status" value="1"/>
</dbReference>
<dbReference type="Gene3D" id="3.40.50.720">
    <property type="entry name" value="NAD(P)-binding Rossmann-like Domain"/>
    <property type="match status" value="1"/>
</dbReference>
<dbReference type="InterPro" id="IPR002347">
    <property type="entry name" value="SDR_fam"/>
</dbReference>
<dbReference type="InterPro" id="IPR036291">
    <property type="entry name" value="NAD(P)-bd_dom_sf"/>
</dbReference>
<dbReference type="Pfam" id="PF00106">
    <property type="entry name" value="adh_short"/>
    <property type="match status" value="1"/>
</dbReference>
<name>A0ABP7KA92_9MICO</name>
<evidence type="ECO:0000256" key="1">
    <source>
        <dbReference type="ARBA" id="ARBA00006484"/>
    </source>
</evidence>
<comment type="caution">
    <text evidence="4">The sequence shown here is derived from an EMBL/GenBank/DDBJ whole genome shotgun (WGS) entry which is preliminary data.</text>
</comment>
<evidence type="ECO:0000313" key="4">
    <source>
        <dbReference type="EMBL" id="GAA3870524.1"/>
    </source>
</evidence>
<dbReference type="PRINTS" id="PR00081">
    <property type="entry name" value="GDHRDH"/>
</dbReference>
<proteinExistence type="inferred from homology"/>
<dbReference type="PANTHER" id="PTHR44169">
    <property type="entry name" value="NADPH-DEPENDENT 1-ACYLDIHYDROXYACETONE PHOSPHATE REDUCTASE"/>
    <property type="match status" value="1"/>
</dbReference>
<organism evidence="4 5">
    <name type="scientific">Leifsonia kafniensis</name>
    <dbReference type="NCBI Taxonomy" id="475957"/>
    <lineage>
        <taxon>Bacteria</taxon>
        <taxon>Bacillati</taxon>
        <taxon>Actinomycetota</taxon>
        <taxon>Actinomycetes</taxon>
        <taxon>Micrococcales</taxon>
        <taxon>Microbacteriaceae</taxon>
        <taxon>Leifsonia</taxon>
    </lineage>
</organism>
<reference evidence="5" key="1">
    <citation type="journal article" date="2019" name="Int. J. Syst. Evol. Microbiol.">
        <title>The Global Catalogue of Microorganisms (GCM) 10K type strain sequencing project: providing services to taxonomists for standard genome sequencing and annotation.</title>
        <authorList>
            <consortium name="The Broad Institute Genomics Platform"/>
            <consortium name="The Broad Institute Genome Sequencing Center for Infectious Disease"/>
            <person name="Wu L."/>
            <person name="Ma J."/>
        </authorList>
    </citation>
    <scope>NUCLEOTIDE SEQUENCE [LARGE SCALE GENOMIC DNA]</scope>
    <source>
        <strain evidence="5">JCM 17021</strain>
    </source>
</reference>
<evidence type="ECO:0000313" key="5">
    <source>
        <dbReference type="Proteomes" id="UP001501803"/>
    </source>
</evidence>
<protein>
    <submittedName>
        <fullName evidence="4">SDR family oxidoreductase</fullName>
    </submittedName>
</protein>
<dbReference type="PRINTS" id="PR00080">
    <property type="entry name" value="SDRFAMILY"/>
</dbReference>
<keyword evidence="5" id="KW-1185">Reference proteome</keyword>
<dbReference type="SUPFAM" id="SSF51735">
    <property type="entry name" value="NAD(P)-binding Rossmann-fold domains"/>
    <property type="match status" value="1"/>
</dbReference>
<dbReference type="EMBL" id="BAABCN010000002">
    <property type="protein sequence ID" value="GAA3870524.1"/>
    <property type="molecule type" value="Genomic_DNA"/>
</dbReference>
<dbReference type="RefSeq" id="WP_345063438.1">
    <property type="nucleotide sequence ID" value="NZ_BAABCN010000002.1"/>
</dbReference>
<sequence>MCVAEWESDLVVPLIVDVTNPESVARAVAQAPDTTIVINNAGIPLREPIATLDEGTLRRAFEINFFGPLNITQQFAPVIAGNGGGAVVNILSVLCWVAVAPGYSAAKAALWQATNAFRVELAPQNIQVVAVHMGYVDTPMTANLDVAKISAESVATSTFDALADGEYEVLVDDTARTVRGALSGPLAGMYPQLQVHV</sequence>
<evidence type="ECO:0000256" key="2">
    <source>
        <dbReference type="ARBA" id="ARBA00023002"/>
    </source>
</evidence>
<dbReference type="Proteomes" id="UP001501803">
    <property type="component" value="Unassembled WGS sequence"/>
</dbReference>
<gene>
    <name evidence="4" type="ORF">GCM10022381_12120</name>
</gene>
<comment type="similarity">
    <text evidence="1 3">Belongs to the short-chain dehydrogenases/reductases (SDR) family.</text>
</comment>
<keyword evidence="2" id="KW-0560">Oxidoreductase</keyword>
<evidence type="ECO:0000256" key="3">
    <source>
        <dbReference type="RuleBase" id="RU000363"/>
    </source>
</evidence>
<accession>A0ABP7KA92</accession>